<evidence type="ECO:0000313" key="1">
    <source>
        <dbReference type="EMBL" id="GBM33457.1"/>
    </source>
</evidence>
<reference evidence="1 2" key="1">
    <citation type="journal article" date="2019" name="Sci. Rep.">
        <title>Orb-weaving spider Araneus ventricosus genome elucidates the spidroin gene catalogue.</title>
        <authorList>
            <person name="Kono N."/>
            <person name="Nakamura H."/>
            <person name="Ohtoshi R."/>
            <person name="Moran D.A.P."/>
            <person name="Shinohara A."/>
            <person name="Yoshida Y."/>
            <person name="Fujiwara M."/>
            <person name="Mori M."/>
            <person name="Tomita M."/>
            <person name="Arakawa K."/>
        </authorList>
    </citation>
    <scope>NUCLEOTIDE SEQUENCE [LARGE SCALE GENOMIC DNA]</scope>
</reference>
<dbReference type="PANTHER" id="PTHR47831:SF1">
    <property type="entry name" value="GENERAL TRANSCRIPTION FACTOR II-I REPEAT DOMAIN-CONTAINING PROTEIN 2A-RELATED"/>
    <property type="match status" value="1"/>
</dbReference>
<keyword evidence="2" id="KW-1185">Reference proteome</keyword>
<dbReference type="OrthoDB" id="6429007at2759"/>
<accession>A0A4Y2EY64</accession>
<sequence length="100" mass="11603">MEVIEIQCYSVLKAKFREVGPLEFYKYMPTRFESTRKLAYKIVFVFGSTYRCEQLFSLMKGNKPPVGSTRISDIHPWISFGINHCGQDSPPSRKDGSFRK</sequence>
<dbReference type="GO" id="GO:0005634">
    <property type="term" value="C:nucleus"/>
    <property type="evidence" value="ECO:0007669"/>
    <property type="project" value="TreeGrafter"/>
</dbReference>
<dbReference type="InterPro" id="IPR042224">
    <property type="entry name" value="GTF2IRD2"/>
</dbReference>
<evidence type="ECO:0000313" key="2">
    <source>
        <dbReference type="Proteomes" id="UP000499080"/>
    </source>
</evidence>
<organism evidence="1 2">
    <name type="scientific">Araneus ventricosus</name>
    <name type="common">Orbweaver spider</name>
    <name type="synonym">Epeira ventricosa</name>
    <dbReference type="NCBI Taxonomy" id="182803"/>
    <lineage>
        <taxon>Eukaryota</taxon>
        <taxon>Metazoa</taxon>
        <taxon>Ecdysozoa</taxon>
        <taxon>Arthropoda</taxon>
        <taxon>Chelicerata</taxon>
        <taxon>Arachnida</taxon>
        <taxon>Araneae</taxon>
        <taxon>Araneomorphae</taxon>
        <taxon>Entelegynae</taxon>
        <taxon>Araneoidea</taxon>
        <taxon>Araneidae</taxon>
        <taxon>Araneus</taxon>
    </lineage>
</organism>
<dbReference type="EMBL" id="BGPR01000734">
    <property type="protein sequence ID" value="GBM33457.1"/>
    <property type="molecule type" value="Genomic_DNA"/>
</dbReference>
<proteinExistence type="predicted"/>
<evidence type="ECO:0008006" key="3">
    <source>
        <dbReference type="Google" id="ProtNLM"/>
    </source>
</evidence>
<protein>
    <recommendedName>
        <fullName evidence="3">HAT C-terminal dimerisation domain-containing protein</fullName>
    </recommendedName>
</protein>
<name>A0A4Y2EY64_ARAVE</name>
<dbReference type="Proteomes" id="UP000499080">
    <property type="component" value="Unassembled WGS sequence"/>
</dbReference>
<gene>
    <name evidence="1" type="ORF">AVEN_55782_1</name>
</gene>
<dbReference type="PANTHER" id="PTHR47831">
    <property type="entry name" value="GENERAL TRANSCRIPTION FACTOR II-I REPEAT DOMAIN-CONTAINING PROTEIN 2"/>
    <property type="match status" value="1"/>
</dbReference>
<comment type="caution">
    <text evidence="1">The sequence shown here is derived from an EMBL/GenBank/DDBJ whole genome shotgun (WGS) entry which is preliminary data.</text>
</comment>
<dbReference type="AlphaFoldDB" id="A0A4Y2EY64"/>